<accession>A0A2R5L711</accession>
<dbReference type="GO" id="GO:0004090">
    <property type="term" value="F:carbonyl reductase (NADPH) activity"/>
    <property type="evidence" value="ECO:0007669"/>
    <property type="project" value="TreeGrafter"/>
</dbReference>
<evidence type="ECO:0000256" key="4">
    <source>
        <dbReference type="ARBA" id="ARBA00023002"/>
    </source>
</evidence>
<dbReference type="InterPro" id="IPR020904">
    <property type="entry name" value="Sc_DH/Rdtase_CS"/>
</dbReference>
<organism evidence="5">
    <name type="scientific">Ornithodoros turicata</name>
    <dbReference type="NCBI Taxonomy" id="34597"/>
    <lineage>
        <taxon>Eukaryota</taxon>
        <taxon>Metazoa</taxon>
        <taxon>Ecdysozoa</taxon>
        <taxon>Arthropoda</taxon>
        <taxon>Chelicerata</taxon>
        <taxon>Arachnida</taxon>
        <taxon>Acari</taxon>
        <taxon>Parasitiformes</taxon>
        <taxon>Ixodida</taxon>
        <taxon>Ixodoidea</taxon>
        <taxon>Argasidae</taxon>
        <taxon>Ornithodorinae</taxon>
        <taxon>Ornithodoros</taxon>
    </lineage>
</organism>
<dbReference type="SUPFAM" id="SSF51735">
    <property type="entry name" value="NAD(P)-binding Rossmann-fold domains"/>
    <property type="match status" value="1"/>
</dbReference>
<dbReference type="GO" id="GO:0006006">
    <property type="term" value="P:glucose metabolic process"/>
    <property type="evidence" value="ECO:0007669"/>
    <property type="project" value="TreeGrafter"/>
</dbReference>
<evidence type="ECO:0000256" key="2">
    <source>
        <dbReference type="ARBA" id="ARBA00011881"/>
    </source>
</evidence>
<dbReference type="PRINTS" id="PR00081">
    <property type="entry name" value="GDHRDH"/>
</dbReference>
<evidence type="ECO:0000256" key="3">
    <source>
        <dbReference type="ARBA" id="ARBA00022857"/>
    </source>
</evidence>
<dbReference type="EMBL" id="GGLE01001114">
    <property type="protein sequence ID" value="MBY05240.1"/>
    <property type="molecule type" value="Transcribed_RNA"/>
</dbReference>
<sequence>MEISFKGKRALVTGATQGIGNYIAKELAKYGAQVVAVGRSVDKLEQLRTEVPGIKTIAVDLSDWEATQDALLEVGDIDLVVNNAGVAVLEPVGEITSEAFDLSFATNVKAAINVSQICIRSMKQRKVPGSIVNVSSQAGIAALASHAVYGASKAALDQLTRVMALELGPYNIRVNSVCPTVVLTPMAQVGWSDPKKAEAMKSKIPLHRFAEPSEVSDAVLYLLSERSSMITGTILPIDGGFTAC</sequence>
<dbReference type="InterPro" id="IPR002347">
    <property type="entry name" value="SDR_fam"/>
</dbReference>
<comment type="similarity">
    <text evidence="1">Belongs to the short-chain dehydrogenases/reductases (SDR) family.</text>
</comment>
<dbReference type="GO" id="GO:0050038">
    <property type="term" value="F:L-xylulose reductase (NADPH) activity"/>
    <property type="evidence" value="ECO:0007669"/>
    <property type="project" value="TreeGrafter"/>
</dbReference>
<dbReference type="Pfam" id="PF13561">
    <property type="entry name" value="adh_short_C2"/>
    <property type="match status" value="1"/>
</dbReference>
<dbReference type="InterPro" id="IPR036291">
    <property type="entry name" value="NAD(P)-bd_dom_sf"/>
</dbReference>
<dbReference type="GO" id="GO:0005997">
    <property type="term" value="P:xylulose metabolic process"/>
    <property type="evidence" value="ECO:0007669"/>
    <property type="project" value="TreeGrafter"/>
</dbReference>
<name>A0A2R5L711_9ACAR</name>
<reference evidence="5" key="1">
    <citation type="submission" date="2018-03" db="EMBL/GenBank/DDBJ databases">
        <title>The relapsing fever spirochete Borrelia turicatae persists in the highly oxidative environment of its soft-bodied tick vector.</title>
        <authorList>
            <person name="Bourret T.J."/>
            <person name="Boyle W.K."/>
            <person name="Valenzuela J.G."/>
            <person name="Oliveira F."/>
            <person name="Lopez J.E."/>
        </authorList>
    </citation>
    <scope>NUCLEOTIDE SEQUENCE</scope>
    <source>
        <strain evidence="5">Kansas strain/isolate</strain>
        <tissue evidence="5">Salivary glands</tissue>
    </source>
</reference>
<dbReference type="FunFam" id="3.40.50.720:FF:000214">
    <property type="entry name" value="L-xylulose reductase"/>
    <property type="match status" value="1"/>
</dbReference>
<dbReference type="NCBIfam" id="NF005559">
    <property type="entry name" value="PRK07231.1"/>
    <property type="match status" value="1"/>
</dbReference>
<evidence type="ECO:0000256" key="1">
    <source>
        <dbReference type="ARBA" id="ARBA00006484"/>
    </source>
</evidence>
<dbReference type="PROSITE" id="PS00061">
    <property type="entry name" value="ADH_SHORT"/>
    <property type="match status" value="1"/>
</dbReference>
<dbReference type="PANTHER" id="PTHR44252">
    <property type="entry name" value="D-ERYTHRULOSE REDUCTASE"/>
    <property type="match status" value="1"/>
</dbReference>
<proteinExistence type="inferred from homology"/>
<dbReference type="Gene3D" id="3.40.50.720">
    <property type="entry name" value="NAD(P)-binding Rossmann-like Domain"/>
    <property type="match status" value="1"/>
</dbReference>
<protein>
    <submittedName>
        <fullName evidence="5">Putative diacetyl reductase/l-xylulose reductase</fullName>
    </submittedName>
</protein>
<keyword evidence="4" id="KW-0560">Oxidoreductase</keyword>
<keyword evidence="3" id="KW-0521">NADP</keyword>
<comment type="subunit">
    <text evidence="2">Homotetramer.</text>
</comment>
<dbReference type="PRINTS" id="PR00080">
    <property type="entry name" value="SDRFAMILY"/>
</dbReference>
<evidence type="ECO:0000313" key="5">
    <source>
        <dbReference type="EMBL" id="MBY05240.1"/>
    </source>
</evidence>
<dbReference type="AlphaFoldDB" id="A0A2R5L711"/>
<dbReference type="InterPro" id="IPR051737">
    <property type="entry name" value="L-xylulose/Carbonyl_redctase"/>
</dbReference>
<dbReference type="PANTHER" id="PTHR44252:SF3">
    <property type="entry name" value="D-ERYTHRULOSE REDUCTASE-RELATED"/>
    <property type="match status" value="1"/>
</dbReference>